<dbReference type="Pfam" id="PF00856">
    <property type="entry name" value="SET"/>
    <property type="match status" value="1"/>
</dbReference>
<dbReference type="SUPFAM" id="SSF144232">
    <property type="entry name" value="HIT/MYND zinc finger-like"/>
    <property type="match status" value="1"/>
</dbReference>
<dbReference type="PROSITE" id="PS50280">
    <property type="entry name" value="SET"/>
    <property type="match status" value="1"/>
</dbReference>
<dbReference type="GO" id="GO:0005634">
    <property type="term" value="C:nucleus"/>
    <property type="evidence" value="ECO:0007669"/>
    <property type="project" value="TreeGrafter"/>
</dbReference>
<dbReference type="AlphaFoldDB" id="A0A0G4LXU4"/>
<evidence type="ECO:0000313" key="8">
    <source>
        <dbReference type="EMBL" id="CRK26913.1"/>
    </source>
</evidence>
<evidence type="ECO:0000256" key="4">
    <source>
        <dbReference type="PROSITE-ProRule" id="PRU00134"/>
    </source>
</evidence>
<feature type="domain" description="MYND-type" evidence="7">
    <location>
        <begin position="461"/>
        <end position="500"/>
    </location>
</feature>
<accession>A0A0G4LXU4</accession>
<name>A0A0G4LXU4_VERLO</name>
<evidence type="ECO:0000256" key="1">
    <source>
        <dbReference type="ARBA" id="ARBA00022723"/>
    </source>
</evidence>
<feature type="domain" description="SET" evidence="6">
    <location>
        <begin position="395"/>
        <end position="650"/>
    </location>
</feature>
<sequence length="952" mass="105025">MTTLSEGLVMMNPVPLPSTAASIIEEVKVTKRPLGLVEILFDPESSCFKIIAYKKNMDLVVSIVLKLVEDNRSKPEKFVKDQEKIDFTEYDHLRYPDSFAVMPFRAINRDLAVMDYPINLAKIMETRGWSRYEGSDQFRKRTGCDISSNLEGTTIYLGAHEEKKLQLAQETLRIIIEDTVKQVQQERTAELLKFKSSADVTTSVPSKVAASFYHKSQNGSLIDFDQDDAPNTATTNWLEDIHPDGAGSSTMIMDASVGALSEQLDTVSQLADKTGDLNISRSKQKHHGFKNQTAKRKKRWEPKRTPEEQLQGALNDLMNGKDVARFHWPGAGVSYNNVKQAVEANKNTAKSDVHLIDVCTEDQAAFDCNYAGLEKLGQANQAARPRARLPPKMDPAYQIRTSPSKHRALHAARALTPGALIAVFPSPTARSATPAASSSPLLSPAPATLALPPMAARTTTCSSCLATPPTPRRCTACKATAYCDAACQKSHWSSVHARECAALRAAGGEGAVPAYVRMAMQVLLWPEKFAAVEALLDGNVDRFEGRAEAWAGMEVPAKVMGGWVAAGAKGKGKAVEVTERRVVELLCKAQIKTNAFTRSEAGEGLFLDTTLAMVNHSCVPNAIVAFSGRRAFLRALRDIKEGEEIEISYIDCTQSLEHRRKALELYFFQCFCTRCEEDLDNYQLAARSPTSTIKLNSFSVVPAPHKYRETHGHLQGTAQAAGRERRVYGTLPSSRDFPLPERRRQLIHSYASATNGDSERWAIEPTSYFLQEALTYYKSVDKPEAALAVASLIAVESDPYKYVEPFHVQRVQGLMGVANILLGIPPGGDALPSFARQVGKYTDFPAAKSSALSNVDFMSLCQMVLVLVVKWAPLGHSPEWELYLLYREQLQEIEALPGRDRENGMIRAWASDPSQMAQFFDFAVVKPMALLAELGKAVLAVDFAKDKNVCNF</sequence>
<dbReference type="PANTHER" id="PTHR12197">
    <property type="entry name" value="HISTONE-LYSINE N-METHYLTRANSFERASE SMYD"/>
    <property type="match status" value="1"/>
</dbReference>
<evidence type="ECO:0000259" key="7">
    <source>
        <dbReference type="PROSITE" id="PS50865"/>
    </source>
</evidence>
<dbReference type="EMBL" id="CVQH01020306">
    <property type="protein sequence ID" value="CRK26913.1"/>
    <property type="molecule type" value="Genomic_DNA"/>
</dbReference>
<gene>
    <name evidence="8" type="ORF">BN1708_000699</name>
</gene>
<dbReference type="PANTHER" id="PTHR12197:SF251">
    <property type="entry name" value="EG:BACR7C10.4 PROTEIN"/>
    <property type="match status" value="1"/>
</dbReference>
<keyword evidence="3" id="KW-0862">Zinc</keyword>
<dbReference type="Pfam" id="PF01753">
    <property type="entry name" value="zf-MYND"/>
    <property type="match status" value="1"/>
</dbReference>
<evidence type="ECO:0000256" key="5">
    <source>
        <dbReference type="SAM" id="MobiDB-lite"/>
    </source>
</evidence>
<dbReference type="PROSITE" id="PS01360">
    <property type="entry name" value="ZF_MYND_1"/>
    <property type="match status" value="1"/>
</dbReference>
<dbReference type="SMART" id="SM00317">
    <property type="entry name" value="SET"/>
    <property type="match status" value="1"/>
</dbReference>
<feature type="region of interest" description="Disordered" evidence="5">
    <location>
        <begin position="283"/>
        <end position="306"/>
    </location>
</feature>
<dbReference type="Gene3D" id="2.170.270.10">
    <property type="entry name" value="SET domain"/>
    <property type="match status" value="1"/>
</dbReference>
<keyword evidence="1" id="KW-0479">Metal-binding</keyword>
<proteinExistence type="predicted"/>
<evidence type="ECO:0000313" key="9">
    <source>
        <dbReference type="Proteomes" id="UP000044602"/>
    </source>
</evidence>
<organism evidence="8 9">
    <name type="scientific">Verticillium longisporum</name>
    <name type="common">Verticillium dahliae var. longisporum</name>
    <dbReference type="NCBI Taxonomy" id="100787"/>
    <lineage>
        <taxon>Eukaryota</taxon>
        <taxon>Fungi</taxon>
        <taxon>Dikarya</taxon>
        <taxon>Ascomycota</taxon>
        <taxon>Pezizomycotina</taxon>
        <taxon>Sordariomycetes</taxon>
        <taxon>Hypocreomycetidae</taxon>
        <taxon>Glomerellales</taxon>
        <taxon>Plectosphaerellaceae</taxon>
        <taxon>Verticillium</taxon>
    </lineage>
</organism>
<dbReference type="InterPro" id="IPR001214">
    <property type="entry name" value="SET_dom"/>
</dbReference>
<dbReference type="Gene3D" id="6.10.140.2220">
    <property type="match status" value="1"/>
</dbReference>
<dbReference type="SUPFAM" id="SSF82199">
    <property type="entry name" value="SET domain"/>
    <property type="match status" value="1"/>
</dbReference>
<dbReference type="CDD" id="cd20071">
    <property type="entry name" value="SET_SMYD"/>
    <property type="match status" value="1"/>
</dbReference>
<evidence type="ECO:0000259" key="6">
    <source>
        <dbReference type="PROSITE" id="PS50280"/>
    </source>
</evidence>
<keyword evidence="9" id="KW-1185">Reference proteome</keyword>
<dbReference type="PROSITE" id="PS50865">
    <property type="entry name" value="ZF_MYND_2"/>
    <property type="match status" value="1"/>
</dbReference>
<keyword evidence="2 4" id="KW-0863">Zinc-finger</keyword>
<dbReference type="InterPro" id="IPR002893">
    <property type="entry name" value="Znf_MYND"/>
</dbReference>
<reference evidence="8 9" key="1">
    <citation type="submission" date="2015-05" db="EMBL/GenBank/DDBJ databases">
        <authorList>
            <person name="Wang D.B."/>
            <person name="Wang M."/>
        </authorList>
    </citation>
    <scope>NUCLEOTIDE SEQUENCE [LARGE SCALE GENOMIC DNA]</scope>
    <source>
        <strain evidence="8">VL1</strain>
    </source>
</reference>
<evidence type="ECO:0000256" key="3">
    <source>
        <dbReference type="ARBA" id="ARBA00022833"/>
    </source>
</evidence>
<dbReference type="Gene3D" id="1.10.220.160">
    <property type="match status" value="1"/>
</dbReference>
<dbReference type="GO" id="GO:0008270">
    <property type="term" value="F:zinc ion binding"/>
    <property type="evidence" value="ECO:0007669"/>
    <property type="project" value="UniProtKB-KW"/>
</dbReference>
<evidence type="ECO:0000256" key="2">
    <source>
        <dbReference type="ARBA" id="ARBA00022771"/>
    </source>
</evidence>
<feature type="compositionally biased region" description="Basic residues" evidence="5">
    <location>
        <begin position="283"/>
        <end position="301"/>
    </location>
</feature>
<dbReference type="Proteomes" id="UP000044602">
    <property type="component" value="Unassembled WGS sequence"/>
</dbReference>
<dbReference type="InterPro" id="IPR046341">
    <property type="entry name" value="SET_dom_sf"/>
</dbReference>
<dbReference type="InterPro" id="IPR050869">
    <property type="entry name" value="H3K4_H4K5_MeTrfase"/>
</dbReference>
<protein>
    <submittedName>
        <fullName evidence="8">Uncharacterized protein</fullName>
    </submittedName>
</protein>
<dbReference type="STRING" id="100787.A0A0G4LXU4"/>